<gene>
    <name evidence="1" type="ordered locus">PB2503_05802</name>
</gene>
<organism evidence="1 2">
    <name type="scientific">Parvularcula bermudensis (strain ATCC BAA-594 / HTCC2503 / KCTC 12087)</name>
    <dbReference type="NCBI Taxonomy" id="314260"/>
    <lineage>
        <taxon>Bacteria</taxon>
        <taxon>Pseudomonadati</taxon>
        <taxon>Pseudomonadota</taxon>
        <taxon>Alphaproteobacteria</taxon>
        <taxon>Parvularculales</taxon>
        <taxon>Parvularculaceae</taxon>
        <taxon>Parvularcula</taxon>
    </lineage>
</organism>
<name>E0TGZ1_PARBH</name>
<proteinExistence type="predicted"/>
<sequence>MRRIWQYLRSDFLSSGLGRERFCRRLVDTVSGIIEAGHFVRNEFAENVPIDPTDISDFGLNKFINSAPPLKRTKILLLAHLYCQRTFKDVSFVDGEERFVAQRARALIEHTLDLFPRRDLVLANRIAEQFSGNVCIHDDGSKSIRVGNFRPVSEVHGCVFGHTHAWRTGYPVLGDLIRNRFDYPKNGNVFRIGITSRDRKMGITWKERKSIDKETGFVMFFPYYVAGYRETTRDARLLDLSVVHCAKLATANEIPVVALRYDVDFFTGDCQPRSVDNLLFDQTTGTVLKTINRIPNGGLGVDASVPPPDLRSDLETAQPAYDDPMGLVFPRYWRMIPNDCEAISNIFDLYGWSMR</sequence>
<dbReference type="HOGENOM" id="CLU_780417_0_0_5"/>
<dbReference type="KEGG" id="pbr:PB2503_05802"/>
<accession>E0TGZ1</accession>
<evidence type="ECO:0000313" key="2">
    <source>
        <dbReference type="Proteomes" id="UP000001302"/>
    </source>
</evidence>
<reference evidence="1 2" key="2">
    <citation type="journal article" date="2011" name="J. Bacteriol.">
        <title>Complete genome sequence of strain HTCC2503T of Parvularcula bermudensis, the type species of the order "Parvularculales" in the class Alphaproteobacteria.</title>
        <authorList>
            <person name="Oh H.M."/>
            <person name="Kang I."/>
            <person name="Vergin K.L."/>
            <person name="Kang D."/>
            <person name="Rhee K.H."/>
            <person name="Giovannoni S.J."/>
            <person name="Cho J.C."/>
        </authorList>
    </citation>
    <scope>NUCLEOTIDE SEQUENCE [LARGE SCALE GENOMIC DNA]</scope>
    <source>
        <strain evidence="2">ATCC BAA-594 / HTCC2503 / KCTC 12087</strain>
    </source>
</reference>
<dbReference type="STRING" id="314260.PB2503_05802"/>
<evidence type="ECO:0000313" key="1">
    <source>
        <dbReference type="EMBL" id="ADM09231.1"/>
    </source>
</evidence>
<dbReference type="EMBL" id="CP002156">
    <property type="protein sequence ID" value="ADM09231.1"/>
    <property type="molecule type" value="Genomic_DNA"/>
</dbReference>
<reference evidence="2" key="1">
    <citation type="submission" date="2010-08" db="EMBL/GenBank/DDBJ databases">
        <title>Genome sequence of Parvularcula bermudensis HTCC2503.</title>
        <authorList>
            <person name="Kang D.-M."/>
            <person name="Oh H.-M."/>
            <person name="Cho J.-C."/>
        </authorList>
    </citation>
    <scope>NUCLEOTIDE SEQUENCE [LARGE SCALE GENOMIC DNA]</scope>
    <source>
        <strain evidence="2">ATCC BAA-594 / HTCC2503 / KCTC 12087</strain>
    </source>
</reference>
<dbReference type="Proteomes" id="UP000001302">
    <property type="component" value="Chromosome"/>
</dbReference>
<protein>
    <submittedName>
        <fullName evidence="1">Uncharacterized protein</fullName>
    </submittedName>
</protein>
<dbReference type="AlphaFoldDB" id="E0TGZ1"/>
<keyword evidence="2" id="KW-1185">Reference proteome</keyword>